<name>A0AAW6LRJ9_RHOSG</name>
<dbReference type="Pfam" id="PF09344">
    <property type="entry name" value="Cas_CT1975"/>
    <property type="match status" value="1"/>
</dbReference>
<organism evidence="1 2">
    <name type="scientific">Rhodococcus qingshengii</name>
    <dbReference type="NCBI Taxonomy" id="334542"/>
    <lineage>
        <taxon>Bacteria</taxon>
        <taxon>Bacillati</taxon>
        <taxon>Actinomycetota</taxon>
        <taxon>Actinomycetes</taxon>
        <taxon>Mycobacteriales</taxon>
        <taxon>Nocardiaceae</taxon>
        <taxon>Rhodococcus</taxon>
        <taxon>Rhodococcus erythropolis group</taxon>
    </lineage>
</organism>
<evidence type="ECO:0000313" key="1">
    <source>
        <dbReference type="EMBL" id="MDE8647565.1"/>
    </source>
</evidence>
<protein>
    <submittedName>
        <fullName evidence="1">Type I-E CRISPR-associated protein Cas7/Cse4/CasC</fullName>
    </submittedName>
</protein>
<reference evidence="1" key="1">
    <citation type="submission" date="2023-02" db="EMBL/GenBank/DDBJ databases">
        <title>A novel hydrolase synthesized by Rhodococcus erythropolis HQ is responsible for the detoxification of Zearalenone.</title>
        <authorList>
            <person name="Hu J."/>
            <person name="Xu J."/>
        </authorList>
    </citation>
    <scope>NUCLEOTIDE SEQUENCE</scope>
    <source>
        <strain evidence="1">HQ</strain>
    </source>
</reference>
<sequence>MTTTALAPFLGLHVLHAVPASLLNRDDAGAIKKITIDGTPRARVSSQSWKRAIRTGIRTEAIDGGAYGLRTTRFPKLTAEALAANHGIDPDRAAAVSAALFTRLGLKANEKTGNTSVAVFASEALPTRVAAALAEHDADIVFVTDPDEEADESKKKTAPKLNIPDAVLTAARAALDVDNTIDLALFGRMLAEIPGSNIDGAVSVAHAFSVDPLALEADFFTAVDDAAGPGEAVSSMLDTADLAAPTLYRYVELDRRQLRSNLAGYSQDESVVEELALAAEARFVEWVVRSIPSAKKRSSAAHTLPILVLADTGRAVYSLADAFSPAIQGDNVAAKASERLLRHSTAARPFTGGTTTALAINPTIADDLEFTGVDRADDLGDFIARVRR</sequence>
<dbReference type="AlphaFoldDB" id="A0AAW6LRJ9"/>
<comment type="caution">
    <text evidence="1">The sequence shown here is derived from an EMBL/GenBank/DDBJ whole genome shotgun (WGS) entry which is preliminary data.</text>
</comment>
<evidence type="ECO:0000313" key="2">
    <source>
        <dbReference type="Proteomes" id="UP001217325"/>
    </source>
</evidence>
<proteinExistence type="predicted"/>
<gene>
    <name evidence="1" type="primary">cas7e</name>
    <name evidence="1" type="ORF">PXH69_21560</name>
</gene>
<dbReference type="NCBIfam" id="TIGR01869">
    <property type="entry name" value="casC_Cse4"/>
    <property type="match status" value="1"/>
</dbReference>
<dbReference type="InterPro" id="IPR010148">
    <property type="entry name" value="CRISPR-assoc_prot_CT1975"/>
</dbReference>
<dbReference type="RefSeq" id="WP_275232133.1">
    <property type="nucleotide sequence ID" value="NZ_JARDXE010000014.1"/>
</dbReference>
<dbReference type="Proteomes" id="UP001217325">
    <property type="component" value="Unassembled WGS sequence"/>
</dbReference>
<dbReference type="EMBL" id="JARDXE010000014">
    <property type="protein sequence ID" value="MDE8647565.1"/>
    <property type="molecule type" value="Genomic_DNA"/>
</dbReference>
<accession>A0AAW6LRJ9</accession>